<dbReference type="GO" id="GO:0046872">
    <property type="term" value="F:metal ion binding"/>
    <property type="evidence" value="ECO:0007669"/>
    <property type="project" value="UniProtKB-UniRule"/>
</dbReference>
<comment type="similarity">
    <text evidence="2 5">Belongs to the MoeA family.</text>
</comment>
<dbReference type="GO" id="GO:0006777">
    <property type="term" value="P:Mo-molybdopterin cofactor biosynthetic process"/>
    <property type="evidence" value="ECO:0007669"/>
    <property type="project" value="UniProtKB-UniRule"/>
</dbReference>
<keyword evidence="5" id="KW-0501">Molybdenum cofactor biosynthesis</keyword>
<proteinExistence type="inferred from homology"/>
<accession>A0A7K1UMJ8</accession>
<dbReference type="InterPro" id="IPR036425">
    <property type="entry name" value="MoaB/Mog-like_dom_sf"/>
</dbReference>
<dbReference type="InterPro" id="IPR005110">
    <property type="entry name" value="MoeA_linker/N"/>
</dbReference>
<dbReference type="SMART" id="SM00852">
    <property type="entry name" value="MoCF_biosynth"/>
    <property type="match status" value="1"/>
</dbReference>
<dbReference type="GO" id="GO:0061599">
    <property type="term" value="F:molybdopterin molybdotransferase activity"/>
    <property type="evidence" value="ECO:0007669"/>
    <property type="project" value="UniProtKB-UniRule"/>
</dbReference>
<dbReference type="OrthoDB" id="3196725at2"/>
<organism evidence="7 8">
    <name type="scientific">Nesterenkonia alkaliphila</name>
    <dbReference type="NCBI Taxonomy" id="1463631"/>
    <lineage>
        <taxon>Bacteria</taxon>
        <taxon>Bacillati</taxon>
        <taxon>Actinomycetota</taxon>
        <taxon>Actinomycetes</taxon>
        <taxon>Micrococcales</taxon>
        <taxon>Micrococcaceae</taxon>
        <taxon>Nesterenkonia</taxon>
    </lineage>
</organism>
<sequence length="422" mass="43285">MLRTVHEQAAVSRAEALTLEQARSIAAAQPARPPQQLPLEQAIGCLLAQAVTAQQPIPHSDTSAMDGWAVCGEQPEEGWQMLPGGATSPADLLPALGPGQAIEVVTGTPVPQGTDSVLRSEHAVIHYKAQRLRAVPGTGDLQPGRHIRPRGAEAAQGDQLLAKGQRLTPLRGAAAAVAGCDTLAVHPTPTVRIIATGTEVITAGLPGPGQVRDSFSMTLPALLTAMGAAPQTVSRNQDDPTALAAAFTAVDTDLLVTVGGTAHSAADPVRPALAEAGAETLISSVDMRPGHPVTLARLPPRALPHNTLVLALPGNPLAGYAALIAVGQVLIDALAGAVDPLGMRQQYLRAAQDLEPARRGTRLLPVTVDPGGVRPSAHHSPHMMRGLAQAAALAVVPSGGVPAGAQVRCLPLPTQELPLWAG</sequence>
<dbReference type="PANTHER" id="PTHR10192">
    <property type="entry name" value="MOLYBDOPTERIN BIOSYNTHESIS PROTEIN"/>
    <property type="match status" value="1"/>
</dbReference>
<dbReference type="InterPro" id="IPR038987">
    <property type="entry name" value="MoeA-like"/>
</dbReference>
<evidence type="ECO:0000259" key="6">
    <source>
        <dbReference type="SMART" id="SM00852"/>
    </source>
</evidence>
<gene>
    <name evidence="7" type="ORF">GNZ21_13025</name>
</gene>
<evidence type="ECO:0000256" key="4">
    <source>
        <dbReference type="ARBA" id="ARBA00047317"/>
    </source>
</evidence>
<dbReference type="Pfam" id="PF00994">
    <property type="entry name" value="MoCF_biosynth"/>
    <property type="match status" value="1"/>
</dbReference>
<feature type="domain" description="MoaB/Mog" evidence="6">
    <location>
        <begin position="192"/>
        <end position="333"/>
    </location>
</feature>
<evidence type="ECO:0000313" key="7">
    <source>
        <dbReference type="EMBL" id="MVT27261.1"/>
    </source>
</evidence>
<dbReference type="EC" id="2.10.1.1" evidence="5"/>
<dbReference type="InterPro" id="IPR036135">
    <property type="entry name" value="MoeA_linker/N_sf"/>
</dbReference>
<dbReference type="Pfam" id="PF03453">
    <property type="entry name" value="MoeA_N"/>
    <property type="match status" value="1"/>
</dbReference>
<dbReference type="CDD" id="cd00887">
    <property type="entry name" value="MoeA"/>
    <property type="match status" value="1"/>
</dbReference>
<dbReference type="GO" id="GO:0005829">
    <property type="term" value="C:cytosol"/>
    <property type="evidence" value="ECO:0007669"/>
    <property type="project" value="TreeGrafter"/>
</dbReference>
<dbReference type="Proteomes" id="UP000460157">
    <property type="component" value="Unassembled WGS sequence"/>
</dbReference>
<dbReference type="PANTHER" id="PTHR10192:SF5">
    <property type="entry name" value="GEPHYRIN"/>
    <property type="match status" value="1"/>
</dbReference>
<evidence type="ECO:0000256" key="2">
    <source>
        <dbReference type="ARBA" id="ARBA00010763"/>
    </source>
</evidence>
<dbReference type="InterPro" id="IPR036688">
    <property type="entry name" value="MoeA_C_domain_IV_sf"/>
</dbReference>
<dbReference type="EMBL" id="WRPM01000095">
    <property type="protein sequence ID" value="MVT27261.1"/>
    <property type="molecule type" value="Genomic_DNA"/>
</dbReference>
<dbReference type="Gene3D" id="2.40.340.10">
    <property type="entry name" value="MoeA, C-terminal, domain IV"/>
    <property type="match status" value="1"/>
</dbReference>
<keyword evidence="5 7" id="KW-0808">Transferase</keyword>
<evidence type="ECO:0000313" key="8">
    <source>
        <dbReference type="Proteomes" id="UP000460157"/>
    </source>
</evidence>
<protein>
    <recommendedName>
        <fullName evidence="5">Molybdopterin molybdenumtransferase</fullName>
        <ecNumber evidence="5">2.10.1.1</ecNumber>
    </recommendedName>
</protein>
<dbReference type="SUPFAM" id="SSF53218">
    <property type="entry name" value="Molybdenum cofactor biosynthesis proteins"/>
    <property type="match status" value="1"/>
</dbReference>
<evidence type="ECO:0000256" key="5">
    <source>
        <dbReference type="RuleBase" id="RU365090"/>
    </source>
</evidence>
<comment type="pathway">
    <text evidence="5">Cofactor biosynthesis; molybdopterin biosynthesis.</text>
</comment>
<evidence type="ECO:0000256" key="1">
    <source>
        <dbReference type="ARBA" id="ARBA00002901"/>
    </source>
</evidence>
<dbReference type="Gene3D" id="3.90.105.10">
    <property type="entry name" value="Molybdopterin biosynthesis moea protein, domain 2"/>
    <property type="match status" value="1"/>
</dbReference>
<dbReference type="InterPro" id="IPR001453">
    <property type="entry name" value="MoaB/Mog_dom"/>
</dbReference>
<reference evidence="7 8" key="1">
    <citation type="submission" date="2019-12" db="EMBL/GenBank/DDBJ databases">
        <title>Nesterenkonia muleiensis sp. nov., a novel actinobacterium isolated from sap of Populus euphratica.</title>
        <authorList>
            <person name="Wang R."/>
        </authorList>
    </citation>
    <scope>NUCLEOTIDE SEQUENCE [LARGE SCALE GENOMIC DNA]</scope>
    <source>
        <strain evidence="7 8">F10</strain>
    </source>
</reference>
<comment type="caution">
    <text evidence="7">The sequence shown here is derived from an EMBL/GenBank/DDBJ whole genome shotgun (WGS) entry which is preliminary data.</text>
</comment>
<name>A0A7K1UMJ8_9MICC</name>
<comment type="catalytic activity">
    <reaction evidence="4">
        <text>adenylyl-molybdopterin + molybdate = Mo-molybdopterin + AMP + H(+)</text>
        <dbReference type="Rhea" id="RHEA:35047"/>
        <dbReference type="ChEBI" id="CHEBI:15378"/>
        <dbReference type="ChEBI" id="CHEBI:36264"/>
        <dbReference type="ChEBI" id="CHEBI:62727"/>
        <dbReference type="ChEBI" id="CHEBI:71302"/>
        <dbReference type="ChEBI" id="CHEBI:456215"/>
        <dbReference type="EC" id="2.10.1.1"/>
    </reaction>
</comment>
<comment type="cofactor">
    <cofactor evidence="5">
        <name>Mg(2+)</name>
        <dbReference type="ChEBI" id="CHEBI:18420"/>
    </cofactor>
</comment>
<keyword evidence="8" id="KW-1185">Reference proteome</keyword>
<dbReference type="Gene3D" id="3.40.980.10">
    <property type="entry name" value="MoaB/Mog-like domain"/>
    <property type="match status" value="1"/>
</dbReference>
<keyword evidence="3 5" id="KW-0500">Molybdenum</keyword>
<dbReference type="SUPFAM" id="SSF63882">
    <property type="entry name" value="MoeA N-terminal region -like"/>
    <property type="match status" value="1"/>
</dbReference>
<dbReference type="UniPathway" id="UPA00344"/>
<keyword evidence="5" id="KW-0479">Metal-binding</keyword>
<dbReference type="Gene3D" id="2.170.190.11">
    <property type="entry name" value="Molybdopterin biosynthesis moea protein, domain 3"/>
    <property type="match status" value="1"/>
</dbReference>
<keyword evidence="5" id="KW-0460">Magnesium</keyword>
<evidence type="ECO:0000256" key="3">
    <source>
        <dbReference type="ARBA" id="ARBA00022505"/>
    </source>
</evidence>
<dbReference type="AlphaFoldDB" id="A0A7K1UMJ8"/>
<dbReference type="SUPFAM" id="SSF63867">
    <property type="entry name" value="MoeA C-terminal domain-like"/>
    <property type="match status" value="1"/>
</dbReference>
<comment type="function">
    <text evidence="1 5">Catalyzes the insertion of molybdate into adenylated molybdopterin with the concomitant release of AMP.</text>
</comment>